<evidence type="ECO:0000256" key="7">
    <source>
        <dbReference type="ARBA" id="ARBA00023242"/>
    </source>
</evidence>
<organism evidence="11 12">
    <name type="scientific">Aduncisulcus paluster</name>
    <dbReference type="NCBI Taxonomy" id="2918883"/>
    <lineage>
        <taxon>Eukaryota</taxon>
        <taxon>Metamonada</taxon>
        <taxon>Carpediemonas-like organisms</taxon>
        <taxon>Aduncisulcus</taxon>
    </lineage>
</organism>
<comment type="similarity">
    <text evidence="3">Belongs to the exportin family.</text>
</comment>
<evidence type="ECO:0000256" key="4">
    <source>
        <dbReference type="ARBA" id="ARBA00022448"/>
    </source>
</evidence>
<feature type="transmembrane region" description="Helical" evidence="9">
    <location>
        <begin position="191"/>
        <end position="211"/>
    </location>
</feature>
<dbReference type="SUPFAM" id="SSF48371">
    <property type="entry name" value="ARM repeat"/>
    <property type="match status" value="1"/>
</dbReference>
<evidence type="ECO:0000256" key="2">
    <source>
        <dbReference type="ARBA" id="ARBA00004496"/>
    </source>
</evidence>
<dbReference type="InterPro" id="IPR044189">
    <property type="entry name" value="XPO4/7-like"/>
</dbReference>
<protein>
    <submittedName>
        <fullName evidence="11">Exportin 4/7-like protein</fullName>
    </submittedName>
</protein>
<dbReference type="PANTHER" id="PTHR12596:SF2">
    <property type="entry name" value="EXPORTIN-7 ISOFORM X1"/>
    <property type="match status" value="1"/>
</dbReference>
<evidence type="ECO:0000256" key="5">
    <source>
        <dbReference type="ARBA" id="ARBA00022490"/>
    </source>
</evidence>
<evidence type="ECO:0000259" key="10">
    <source>
        <dbReference type="Pfam" id="PF25795"/>
    </source>
</evidence>
<keyword evidence="9" id="KW-0812">Transmembrane</keyword>
<evidence type="ECO:0000256" key="9">
    <source>
        <dbReference type="SAM" id="Phobius"/>
    </source>
</evidence>
<dbReference type="Proteomes" id="UP001057375">
    <property type="component" value="Unassembled WGS sequence"/>
</dbReference>
<evidence type="ECO:0000313" key="11">
    <source>
        <dbReference type="EMBL" id="GKT34676.1"/>
    </source>
</evidence>
<reference evidence="11" key="1">
    <citation type="submission" date="2022-03" db="EMBL/GenBank/DDBJ databases">
        <title>Draft genome sequence of Aduncisulcus paluster, a free-living microaerophilic Fornicata.</title>
        <authorList>
            <person name="Yuyama I."/>
            <person name="Kume K."/>
            <person name="Tamura T."/>
            <person name="Inagaki Y."/>
            <person name="Hashimoto T."/>
        </authorList>
    </citation>
    <scope>NUCLEOTIDE SEQUENCE</scope>
    <source>
        <strain evidence="11">NY0171</strain>
    </source>
</reference>
<keyword evidence="12" id="KW-1185">Reference proteome</keyword>
<name>A0ABQ5KQD1_9EUKA</name>
<feature type="transmembrane region" description="Helical" evidence="9">
    <location>
        <begin position="277"/>
        <end position="300"/>
    </location>
</feature>
<evidence type="ECO:0000256" key="3">
    <source>
        <dbReference type="ARBA" id="ARBA00009466"/>
    </source>
</evidence>
<keyword evidence="7" id="KW-0539">Nucleus</keyword>
<keyword evidence="9" id="KW-1133">Transmembrane helix</keyword>
<keyword evidence="4" id="KW-0813">Transport</keyword>
<evidence type="ECO:0000256" key="6">
    <source>
        <dbReference type="ARBA" id="ARBA00022927"/>
    </source>
</evidence>
<keyword evidence="5" id="KW-0963">Cytoplasm</keyword>
<accession>A0ABQ5KQD1</accession>
<dbReference type="InterPro" id="IPR016024">
    <property type="entry name" value="ARM-type_fold"/>
</dbReference>
<evidence type="ECO:0000256" key="1">
    <source>
        <dbReference type="ARBA" id="ARBA00004123"/>
    </source>
</evidence>
<dbReference type="PANTHER" id="PTHR12596">
    <property type="entry name" value="EXPORTIN 4,7-RELATED"/>
    <property type="match status" value="1"/>
</dbReference>
<gene>
    <name evidence="11" type="ORF">ADUPG1_007986</name>
</gene>
<feature type="region of interest" description="Disordered" evidence="8">
    <location>
        <begin position="1215"/>
        <end position="1236"/>
    </location>
</feature>
<dbReference type="InterPro" id="IPR057947">
    <property type="entry name" value="TPR_XPO7/RBP17"/>
</dbReference>
<proteinExistence type="inferred from homology"/>
<dbReference type="Pfam" id="PF25795">
    <property type="entry name" value="TPR_XPO7"/>
    <property type="match status" value="1"/>
</dbReference>
<dbReference type="EMBL" id="BQXS01010849">
    <property type="protein sequence ID" value="GKT34676.1"/>
    <property type="molecule type" value="Genomic_DNA"/>
</dbReference>
<sequence length="1236" mass="139019">MSQSVFERYEQLCRDIYDKDSAISNTASERLKEFEKPGPQVLDLLLHALEHSQDSYCILHTSKMLTKILKMINVTNETGRQALEVLRDKLFKTCAKRFPTVTDRLVRRVLINCVVNSIFPICQTHLIMAVKLNIKQFVAMMIKEIEKSPGSINTLFTMCVLSHMPEFMAEEPGSEDNVRVRRRLITWFRDHILPMLFAASVKCLFNLYYHIKFRGDAEKIKSAHILQSRQVYQFRVNNDGHMSSPSVVAETAHSTDPIATPPSLSFFPYDVSANVTLLYLEAILTLIFGCLNFTFTPYIVRSPRMSMMFEKTIDVPRSWETHITPLLVNTVKDLYIALDDKKKHAGLLLSILSCLSCIKPAVFKDNETKSMHFWSVAESYIKIMKEKAGIANISNYHKLCYGLSRFRGAVSTDLLCAFDPSDIFLTTVCDFTLESFQSYSYCHSSVHYLIKFWCDTSTHTTKYDSNVEKVQEMVKKVVDTFIKTHLRYVSSVYEGCGSEDPVEDAVNTPQTTQLLEFIPSLARSLTSVETALFDDLFSDRVKTLKRIIAASETVHDVRTGIPCVRISNKEFVNTLGKILAELSWVVSICAYIMKGRTTDHASRGVDSVVSGEVFSLIQAVSGGVVDCVSSDTPRIFHAHLNLEKSIIAFFGSFRRMYVMERSSNTDIYSQTRVLVNIKNIRDALEFMCTKCVAILRCYDNEELVRETVTFFNEMVSGYNSNRILPSLPIIRDMLKTHASTPFAFQSNPHLIHEGKVLYTAIARLALHPHNIIVVDNFFQFFAQIASKLPKVVESIEPPPESVSDGRGWSGFSAEIKQHVVPFLHNLTGVVEATNKNTFQFVLDFIFQMNILKYLNHLMDRGAYAEPDVGVAILELCVELLTARNTRLDFNIDNPLGFVLFKALASIVYTCSERLIRSGANLTGRTDAWDKLYNLVFLCQQIFIKAHSSKVCNFAAFSLFGDDILSNVLVSVLRLGALIPPNEIHSYVELSTSCISLFSIVATHSCEVVEKIGGKFTEHMLLLLREGLIHPTRTVGSTASACLELFFTGLAKAHLRKKAAEMKRMQRDVPNSLLLSVSGTSREIEQQESLVRAFGAVEGDVIKSIFRTLFANFLFDTKSTNRWPVSKALYPLIICLSGSAVEIIKQVVTENTSDDIRARALDGISAVIFRKLTFDNVSTTSLDEFFQNLVLFSKTLTELQNEAEDRLVKGMGVAGAEVSGEKSISPSFGGGEEEDDL</sequence>
<comment type="subcellular location">
    <subcellularLocation>
        <location evidence="2">Cytoplasm</location>
    </subcellularLocation>
    <subcellularLocation>
        <location evidence="1">Nucleus</location>
    </subcellularLocation>
</comment>
<feature type="domain" description="Exportin-7/Ran-binding protein 17 TPR repeats" evidence="10">
    <location>
        <begin position="497"/>
        <end position="748"/>
    </location>
</feature>
<evidence type="ECO:0000256" key="8">
    <source>
        <dbReference type="SAM" id="MobiDB-lite"/>
    </source>
</evidence>
<comment type="caution">
    <text evidence="11">The sequence shown here is derived from an EMBL/GenBank/DDBJ whole genome shotgun (WGS) entry which is preliminary data.</text>
</comment>
<keyword evidence="6" id="KW-0653">Protein transport</keyword>
<keyword evidence="9" id="KW-0472">Membrane</keyword>
<evidence type="ECO:0000313" key="12">
    <source>
        <dbReference type="Proteomes" id="UP001057375"/>
    </source>
</evidence>